<name>A0A9P5MQT2_9AGAM</name>
<dbReference type="InterPro" id="IPR051642">
    <property type="entry name" value="SWI6-like"/>
</dbReference>
<dbReference type="Proteomes" id="UP000759537">
    <property type="component" value="Unassembled WGS sequence"/>
</dbReference>
<keyword evidence="4" id="KW-1185">Reference proteome</keyword>
<sequence>MTSGILQDSLPSAGGPSTSSPRFRPYASPSHHVIKSRYITSNDPRGYIPVYEYPLNGQWIMMDVDDGYILWTGIWKALGNSKADIVKMIESQPDLASQIRRVRGGYLKIQGTWMPYEVALRLSRRVAWPIRHDLVPLFGPTFPTTCMSPEQPGYGQVIANSGGRRRARRTNHFQNSGSFSTGTSGLQAGWTVISGPSYPNEIAQSSPQFSHKPASPFIQPVWPIQHQNIPSAAPPLTDALSIDGGVGRLSLTRERSHNSRFSPYPSPSQPNKASVASLNASSPVGTSRNPSSDTSGLGGSRHAQIQEERVKLAPLHPPPSTRASGQAIISLPPISSWVASPQSNDSRAVLQRLQASDGTDEANPLLASEDQLSYQRRSSSVSSYKHRFRAVQIGQSHQDWHRG</sequence>
<protein>
    <recommendedName>
        <fullName evidence="2">HTH APSES-type domain-containing protein</fullName>
    </recommendedName>
</protein>
<dbReference type="SUPFAM" id="SSF54616">
    <property type="entry name" value="DNA-binding domain of Mlu1-box binding protein MBP1"/>
    <property type="match status" value="1"/>
</dbReference>
<feature type="compositionally biased region" description="Polar residues" evidence="1">
    <location>
        <begin position="269"/>
        <end position="295"/>
    </location>
</feature>
<evidence type="ECO:0000259" key="2">
    <source>
        <dbReference type="PROSITE" id="PS51299"/>
    </source>
</evidence>
<reference evidence="3" key="2">
    <citation type="journal article" date="2020" name="Nat. Commun.">
        <title>Large-scale genome sequencing of mycorrhizal fungi provides insights into the early evolution of symbiotic traits.</title>
        <authorList>
            <person name="Miyauchi S."/>
            <person name="Kiss E."/>
            <person name="Kuo A."/>
            <person name="Drula E."/>
            <person name="Kohler A."/>
            <person name="Sanchez-Garcia M."/>
            <person name="Morin E."/>
            <person name="Andreopoulos B."/>
            <person name="Barry K.W."/>
            <person name="Bonito G."/>
            <person name="Buee M."/>
            <person name="Carver A."/>
            <person name="Chen C."/>
            <person name="Cichocki N."/>
            <person name="Clum A."/>
            <person name="Culley D."/>
            <person name="Crous P.W."/>
            <person name="Fauchery L."/>
            <person name="Girlanda M."/>
            <person name="Hayes R.D."/>
            <person name="Keri Z."/>
            <person name="LaButti K."/>
            <person name="Lipzen A."/>
            <person name="Lombard V."/>
            <person name="Magnuson J."/>
            <person name="Maillard F."/>
            <person name="Murat C."/>
            <person name="Nolan M."/>
            <person name="Ohm R.A."/>
            <person name="Pangilinan J."/>
            <person name="Pereira M.F."/>
            <person name="Perotto S."/>
            <person name="Peter M."/>
            <person name="Pfister S."/>
            <person name="Riley R."/>
            <person name="Sitrit Y."/>
            <person name="Stielow J.B."/>
            <person name="Szollosi G."/>
            <person name="Zifcakova L."/>
            <person name="Stursova M."/>
            <person name="Spatafora J.W."/>
            <person name="Tedersoo L."/>
            <person name="Vaario L.M."/>
            <person name="Yamada A."/>
            <person name="Yan M."/>
            <person name="Wang P."/>
            <person name="Xu J."/>
            <person name="Bruns T."/>
            <person name="Baldrian P."/>
            <person name="Vilgalys R."/>
            <person name="Dunand C."/>
            <person name="Henrissat B."/>
            <person name="Grigoriev I.V."/>
            <person name="Hibbett D."/>
            <person name="Nagy L.G."/>
            <person name="Martin F.M."/>
        </authorList>
    </citation>
    <scope>NUCLEOTIDE SEQUENCE</scope>
    <source>
        <strain evidence="3">Prilba</strain>
    </source>
</reference>
<dbReference type="Gene3D" id="3.10.260.10">
    <property type="entry name" value="Transcription regulator HTH, APSES-type DNA-binding domain"/>
    <property type="match status" value="1"/>
</dbReference>
<comment type="caution">
    <text evidence="3">The sequence shown here is derived from an EMBL/GenBank/DDBJ whole genome shotgun (WGS) entry which is preliminary data.</text>
</comment>
<evidence type="ECO:0000256" key="1">
    <source>
        <dbReference type="SAM" id="MobiDB-lite"/>
    </source>
</evidence>
<dbReference type="OrthoDB" id="5562739at2759"/>
<feature type="region of interest" description="Disordered" evidence="1">
    <location>
        <begin position="1"/>
        <end position="28"/>
    </location>
</feature>
<organism evidence="3 4">
    <name type="scientific">Russula ochroleuca</name>
    <dbReference type="NCBI Taxonomy" id="152965"/>
    <lineage>
        <taxon>Eukaryota</taxon>
        <taxon>Fungi</taxon>
        <taxon>Dikarya</taxon>
        <taxon>Basidiomycota</taxon>
        <taxon>Agaricomycotina</taxon>
        <taxon>Agaricomycetes</taxon>
        <taxon>Russulales</taxon>
        <taxon>Russulaceae</taxon>
        <taxon>Russula</taxon>
    </lineage>
</organism>
<accession>A0A9P5MQT2</accession>
<reference evidence="3" key="1">
    <citation type="submission" date="2019-10" db="EMBL/GenBank/DDBJ databases">
        <authorList>
            <consortium name="DOE Joint Genome Institute"/>
            <person name="Kuo A."/>
            <person name="Miyauchi S."/>
            <person name="Kiss E."/>
            <person name="Drula E."/>
            <person name="Kohler A."/>
            <person name="Sanchez-Garcia M."/>
            <person name="Andreopoulos B."/>
            <person name="Barry K.W."/>
            <person name="Bonito G."/>
            <person name="Buee M."/>
            <person name="Carver A."/>
            <person name="Chen C."/>
            <person name="Cichocki N."/>
            <person name="Clum A."/>
            <person name="Culley D."/>
            <person name="Crous P.W."/>
            <person name="Fauchery L."/>
            <person name="Girlanda M."/>
            <person name="Hayes R."/>
            <person name="Keri Z."/>
            <person name="LaButti K."/>
            <person name="Lipzen A."/>
            <person name="Lombard V."/>
            <person name="Magnuson J."/>
            <person name="Maillard F."/>
            <person name="Morin E."/>
            <person name="Murat C."/>
            <person name="Nolan M."/>
            <person name="Ohm R."/>
            <person name="Pangilinan J."/>
            <person name="Pereira M."/>
            <person name="Perotto S."/>
            <person name="Peter M."/>
            <person name="Riley R."/>
            <person name="Sitrit Y."/>
            <person name="Stielow B."/>
            <person name="Szollosi G."/>
            <person name="Zifcakova L."/>
            <person name="Stursova M."/>
            <person name="Spatafora J.W."/>
            <person name="Tedersoo L."/>
            <person name="Vaario L.-M."/>
            <person name="Yamada A."/>
            <person name="Yan M."/>
            <person name="Wang P."/>
            <person name="Xu J."/>
            <person name="Bruns T."/>
            <person name="Baldrian P."/>
            <person name="Vilgalys R."/>
            <person name="Henrissat B."/>
            <person name="Grigoriev I.V."/>
            <person name="Hibbett D."/>
            <person name="Nagy L.G."/>
            <person name="Martin F.M."/>
        </authorList>
    </citation>
    <scope>NUCLEOTIDE SEQUENCE</scope>
    <source>
        <strain evidence="3">Prilba</strain>
    </source>
</reference>
<proteinExistence type="predicted"/>
<feature type="region of interest" description="Disordered" evidence="1">
    <location>
        <begin position="254"/>
        <end position="303"/>
    </location>
</feature>
<dbReference type="PROSITE" id="PS51299">
    <property type="entry name" value="HTH_APSES"/>
    <property type="match status" value="1"/>
</dbReference>
<evidence type="ECO:0000313" key="4">
    <source>
        <dbReference type="Proteomes" id="UP000759537"/>
    </source>
</evidence>
<dbReference type="GO" id="GO:0003677">
    <property type="term" value="F:DNA binding"/>
    <property type="evidence" value="ECO:0007669"/>
    <property type="project" value="InterPro"/>
</dbReference>
<dbReference type="GO" id="GO:0033309">
    <property type="term" value="C:SBF transcription complex"/>
    <property type="evidence" value="ECO:0007669"/>
    <property type="project" value="TreeGrafter"/>
</dbReference>
<dbReference type="PANTHER" id="PTHR43828">
    <property type="entry name" value="ASPARAGINASE"/>
    <property type="match status" value="1"/>
</dbReference>
<dbReference type="InterPro" id="IPR003163">
    <property type="entry name" value="Tscrpt_reg_HTH_APSES-type"/>
</dbReference>
<dbReference type="InterPro" id="IPR036887">
    <property type="entry name" value="HTH_APSES_sf"/>
</dbReference>
<dbReference type="GO" id="GO:0030907">
    <property type="term" value="C:MBF transcription complex"/>
    <property type="evidence" value="ECO:0007669"/>
    <property type="project" value="TreeGrafter"/>
</dbReference>
<dbReference type="AlphaFoldDB" id="A0A9P5MQT2"/>
<feature type="compositionally biased region" description="Polar residues" evidence="1">
    <location>
        <begin position="1"/>
        <end position="21"/>
    </location>
</feature>
<gene>
    <name evidence="3" type="ORF">DFH94DRAFT_284189</name>
</gene>
<evidence type="ECO:0000313" key="3">
    <source>
        <dbReference type="EMBL" id="KAF8468532.1"/>
    </source>
</evidence>
<dbReference type="EMBL" id="WHVB01000032">
    <property type="protein sequence ID" value="KAF8468532.1"/>
    <property type="molecule type" value="Genomic_DNA"/>
</dbReference>
<feature type="domain" description="HTH APSES-type" evidence="2">
    <location>
        <begin position="37"/>
        <end position="149"/>
    </location>
</feature>
<dbReference type="GO" id="GO:0000981">
    <property type="term" value="F:DNA-binding transcription factor activity, RNA polymerase II-specific"/>
    <property type="evidence" value="ECO:0007669"/>
    <property type="project" value="UniProtKB-ARBA"/>
</dbReference>
<dbReference type="PANTHER" id="PTHR43828:SF5">
    <property type="entry name" value="TRANSCRIPTIONAL REPRESSOR XBP1"/>
    <property type="match status" value="1"/>
</dbReference>